<name>A0ABS1DDY6_9PROT</name>
<feature type="domain" description="Alpha-glycerophosphate oxidase C-terminal" evidence="9">
    <location>
        <begin position="439"/>
        <end position="545"/>
    </location>
</feature>
<evidence type="ECO:0000256" key="3">
    <source>
        <dbReference type="ARBA" id="ARBA00022630"/>
    </source>
</evidence>
<protein>
    <recommendedName>
        <fullName evidence="6">Glycerol-3-phosphate dehydrogenase</fullName>
        <ecNumber evidence="6">1.1.5.3</ecNumber>
    </recommendedName>
</protein>
<accession>A0ABS1DDY6</accession>
<dbReference type="EMBL" id="NRRL01000017">
    <property type="protein sequence ID" value="MBK1668137.1"/>
    <property type="molecule type" value="Genomic_DNA"/>
</dbReference>
<keyword evidence="3 6" id="KW-0285">Flavoprotein</keyword>
<evidence type="ECO:0000313" key="11">
    <source>
        <dbReference type="Proteomes" id="UP001296873"/>
    </source>
</evidence>
<evidence type="ECO:0000256" key="2">
    <source>
        <dbReference type="ARBA" id="ARBA00007330"/>
    </source>
</evidence>
<evidence type="ECO:0000259" key="8">
    <source>
        <dbReference type="Pfam" id="PF01266"/>
    </source>
</evidence>
<dbReference type="NCBIfam" id="NF009906">
    <property type="entry name" value="PRK13369.1"/>
    <property type="match status" value="1"/>
</dbReference>
<dbReference type="PRINTS" id="PR01001">
    <property type="entry name" value="FADG3PDH"/>
</dbReference>
<sequence length="573" mass="62022">MRPDGSPHPWGGNVSEAPHAAPVRAPAGNGGAAAGGRPTGAPIDLLVIGGGINGAGIARDAAGRGLSVVLCEQADLAQATSSASTKLIHGGLRYLEQYEFRLVREALIEREVLLGNAPHIIWPLTFVLPHVSKLRPAWMVRLGLFLYDHLGGRKRLPGSRGVDFTKDPFGAPLKDDVRKGFAYSDCWVEDSRLVVLNAQDAREHGAEVLTRTACRRARRGDDGLWHASLEAAGPGGADRTFTARAVVNAAGPWVTQVLGQVTGVNRPVGLRLVKGSHLVVPKLYDGDQAYILQNDDRRIVFAIPYERDYTLLGTTDKLYESDPGQVEIDADERAYICRAANRYFKRQVNPDDAIWHYSGVRPLYDDANENVSAVTRDYVFDVDGGFGKDSEGDGGDGTPPLLSVFGGKITTYRKLAEHAMDKLLPLLGTRGRSAAPAWTEHAALPGGDIANADFEGYLADLQHRHDWLPAHMARRYARAYGTRTERILAGAASLDDLGPHLGDELYGAEVRYLQQHEWARTADDILWRRTKLGLHLSEATQDALAAHLGETAGARTGAGARLKSARSQGVAAK</sequence>
<dbReference type="SUPFAM" id="SSF54373">
    <property type="entry name" value="FAD-linked reductases, C-terminal domain"/>
    <property type="match status" value="1"/>
</dbReference>
<dbReference type="InterPro" id="IPR031656">
    <property type="entry name" value="DAO_C"/>
</dbReference>
<keyword evidence="5 6" id="KW-0560">Oxidoreductase</keyword>
<evidence type="ECO:0000256" key="6">
    <source>
        <dbReference type="RuleBase" id="RU361217"/>
    </source>
</evidence>
<dbReference type="Proteomes" id="UP001296873">
    <property type="component" value="Unassembled WGS sequence"/>
</dbReference>
<dbReference type="InterPro" id="IPR038299">
    <property type="entry name" value="DAO_C_sf"/>
</dbReference>
<feature type="domain" description="FAD dependent oxidoreductase" evidence="8">
    <location>
        <begin position="44"/>
        <end position="372"/>
    </location>
</feature>
<keyword evidence="4" id="KW-0274">FAD</keyword>
<dbReference type="Pfam" id="PF01266">
    <property type="entry name" value="DAO"/>
    <property type="match status" value="1"/>
</dbReference>
<dbReference type="Gene3D" id="3.30.9.10">
    <property type="entry name" value="D-Amino Acid Oxidase, subunit A, domain 2"/>
    <property type="match status" value="1"/>
</dbReference>
<gene>
    <name evidence="10" type="ORF">CKO28_08820</name>
</gene>
<dbReference type="EC" id="1.1.5.3" evidence="6"/>
<evidence type="ECO:0000313" key="10">
    <source>
        <dbReference type="EMBL" id="MBK1668137.1"/>
    </source>
</evidence>
<dbReference type="PROSITE" id="PS00978">
    <property type="entry name" value="FAD_G3PDH_2"/>
    <property type="match status" value="1"/>
</dbReference>
<dbReference type="Pfam" id="PF16901">
    <property type="entry name" value="DAO_C"/>
    <property type="match status" value="1"/>
</dbReference>
<dbReference type="NCBIfam" id="NF008899">
    <property type="entry name" value="PRK12266.1"/>
    <property type="match status" value="1"/>
</dbReference>
<comment type="similarity">
    <text evidence="2 6">Belongs to the FAD-dependent glycerol-3-phosphate dehydrogenase family.</text>
</comment>
<dbReference type="SUPFAM" id="SSF51905">
    <property type="entry name" value="FAD/NAD(P)-binding domain"/>
    <property type="match status" value="1"/>
</dbReference>
<evidence type="ECO:0000256" key="1">
    <source>
        <dbReference type="ARBA" id="ARBA00001974"/>
    </source>
</evidence>
<reference evidence="10 11" key="1">
    <citation type="journal article" date="2020" name="Microorganisms">
        <title>Osmotic Adaptation and Compatible Solute Biosynthesis of Phototrophic Bacteria as Revealed from Genome Analyses.</title>
        <authorList>
            <person name="Imhoff J.F."/>
            <person name="Rahn T."/>
            <person name="Kunzel S."/>
            <person name="Keller A."/>
            <person name="Neulinger S.C."/>
        </authorList>
    </citation>
    <scope>NUCLEOTIDE SEQUENCE [LARGE SCALE GENOMIC DNA]</scope>
    <source>
        <strain evidence="10 11">DSM 9895</strain>
    </source>
</reference>
<dbReference type="PANTHER" id="PTHR11985:SF15">
    <property type="entry name" value="GLYCEROL-3-PHOSPHATE DEHYDROGENASE, MITOCHONDRIAL"/>
    <property type="match status" value="1"/>
</dbReference>
<dbReference type="Gene3D" id="3.50.50.60">
    <property type="entry name" value="FAD/NAD(P)-binding domain"/>
    <property type="match status" value="1"/>
</dbReference>
<dbReference type="Gene3D" id="6.10.250.1890">
    <property type="match status" value="1"/>
</dbReference>
<dbReference type="Gene3D" id="1.10.8.870">
    <property type="entry name" value="Alpha-glycerophosphate oxidase, cap domain"/>
    <property type="match status" value="1"/>
</dbReference>
<comment type="catalytic activity">
    <reaction evidence="6">
        <text>a quinone + sn-glycerol 3-phosphate = dihydroxyacetone phosphate + a quinol</text>
        <dbReference type="Rhea" id="RHEA:18977"/>
        <dbReference type="ChEBI" id="CHEBI:24646"/>
        <dbReference type="ChEBI" id="CHEBI:57597"/>
        <dbReference type="ChEBI" id="CHEBI:57642"/>
        <dbReference type="ChEBI" id="CHEBI:132124"/>
        <dbReference type="EC" id="1.1.5.3"/>
    </reaction>
</comment>
<evidence type="ECO:0000256" key="5">
    <source>
        <dbReference type="ARBA" id="ARBA00023002"/>
    </source>
</evidence>
<evidence type="ECO:0000256" key="7">
    <source>
        <dbReference type="SAM" id="MobiDB-lite"/>
    </source>
</evidence>
<dbReference type="PANTHER" id="PTHR11985">
    <property type="entry name" value="GLYCEROL-3-PHOSPHATE DEHYDROGENASE"/>
    <property type="match status" value="1"/>
</dbReference>
<evidence type="ECO:0000259" key="9">
    <source>
        <dbReference type="Pfam" id="PF16901"/>
    </source>
</evidence>
<dbReference type="InterPro" id="IPR000447">
    <property type="entry name" value="G3P_DH_FAD-dep"/>
</dbReference>
<proteinExistence type="inferred from homology"/>
<evidence type="ECO:0000256" key="4">
    <source>
        <dbReference type="ARBA" id="ARBA00022827"/>
    </source>
</evidence>
<comment type="caution">
    <text evidence="10">The sequence shown here is derived from an EMBL/GenBank/DDBJ whole genome shotgun (WGS) entry which is preliminary data.</text>
</comment>
<dbReference type="InterPro" id="IPR006076">
    <property type="entry name" value="FAD-dep_OxRdtase"/>
</dbReference>
<dbReference type="PROSITE" id="PS00977">
    <property type="entry name" value="FAD_G3PDH_1"/>
    <property type="match status" value="1"/>
</dbReference>
<comment type="cofactor">
    <cofactor evidence="1 6">
        <name>FAD</name>
        <dbReference type="ChEBI" id="CHEBI:57692"/>
    </cofactor>
</comment>
<feature type="region of interest" description="Disordered" evidence="7">
    <location>
        <begin position="1"/>
        <end position="35"/>
    </location>
</feature>
<dbReference type="InterPro" id="IPR036188">
    <property type="entry name" value="FAD/NAD-bd_sf"/>
</dbReference>
<organism evidence="10 11">
    <name type="scientific">Rhodovibrio sodomensis</name>
    <dbReference type="NCBI Taxonomy" id="1088"/>
    <lineage>
        <taxon>Bacteria</taxon>
        <taxon>Pseudomonadati</taxon>
        <taxon>Pseudomonadota</taxon>
        <taxon>Alphaproteobacteria</taxon>
        <taxon>Rhodospirillales</taxon>
        <taxon>Rhodovibrionaceae</taxon>
        <taxon>Rhodovibrio</taxon>
    </lineage>
</organism>
<keyword evidence="11" id="KW-1185">Reference proteome</keyword>